<dbReference type="AlphaFoldDB" id="A0A1F6V4Q5"/>
<evidence type="ECO:0000313" key="1">
    <source>
        <dbReference type="EMBL" id="OGI64424.1"/>
    </source>
</evidence>
<protein>
    <recommendedName>
        <fullName evidence="3">Zinc-binding domain-containing protein</fullName>
    </recommendedName>
</protein>
<evidence type="ECO:0000313" key="2">
    <source>
        <dbReference type="Proteomes" id="UP000178985"/>
    </source>
</evidence>
<proteinExistence type="predicted"/>
<reference evidence="1 2" key="1">
    <citation type="journal article" date="2016" name="Nat. Commun.">
        <title>Thousands of microbial genomes shed light on interconnected biogeochemical processes in an aquifer system.</title>
        <authorList>
            <person name="Anantharaman K."/>
            <person name="Brown C.T."/>
            <person name="Hug L.A."/>
            <person name="Sharon I."/>
            <person name="Castelle C.J."/>
            <person name="Probst A.J."/>
            <person name="Thomas B.C."/>
            <person name="Singh A."/>
            <person name="Wilkins M.J."/>
            <person name="Karaoz U."/>
            <person name="Brodie E.L."/>
            <person name="Williams K.H."/>
            <person name="Hubbard S.S."/>
            <person name="Banfield J.F."/>
        </authorList>
    </citation>
    <scope>NUCLEOTIDE SEQUENCE [LARGE SCALE GENOMIC DNA]</scope>
</reference>
<sequence length="561" mass="66023">MEYKVENKTCQNCKKDFVIEPDDFSFYEKIGVPAPTFCPDCRLQRRLAWRNDLSFYNRTCNMCEKKIISLYHPDKPLTVYCNKCWWGDKWDPKSYGKDFDFTRPFFEQFRELQDKVPLLSLINDDGVGSVNCEYTQNVTFAKNCYMVSMSWYSEDVMYSYSVAGPETRDVMDSLNLFYNSQIIYDSIFLESCYDCRSCYSSTGLNDCSFCVDSKGCSDCFMCVNLRQKKYCILNKQYTKEEYEKIVEGYHLETYSGNERAKKEFADFLLKEIRRYAYVVNSINSTGDLIMDCKNVKDSFVARNSENVRFLLIGGDIKDSYDMTPAGKCEECYEGLTPDHDYRALFSIFSLKNQEIAYVENCHSSKHLFACSGIKHGEYCILNKQYTKEEYLKLKDKIIEHMKNTGEWGEFFPSDMSNFGYNETMAQEYFPLSKDEALKAGFKWWDNLQKTTGKETMPRDSIPDSINDVGDSILNETLACEKCERNYKIVKNELIFYQKYQIPIPRKCFFCRTSERIKLQNPNKLWHRKCMNKGCQNEFETSYAPERPEIIYCEQCYNKEVY</sequence>
<gene>
    <name evidence="1" type="ORF">A2733_01295</name>
</gene>
<dbReference type="Proteomes" id="UP000178985">
    <property type="component" value="Unassembled WGS sequence"/>
</dbReference>
<evidence type="ECO:0008006" key="3">
    <source>
        <dbReference type="Google" id="ProtNLM"/>
    </source>
</evidence>
<dbReference type="EMBL" id="MFTO01000001">
    <property type="protein sequence ID" value="OGI64424.1"/>
    <property type="molecule type" value="Genomic_DNA"/>
</dbReference>
<name>A0A1F6V4Q5_9BACT</name>
<comment type="caution">
    <text evidence="1">The sequence shown here is derived from an EMBL/GenBank/DDBJ whole genome shotgun (WGS) entry which is preliminary data.</text>
</comment>
<accession>A0A1F6V4Q5</accession>
<organism evidence="1 2">
    <name type="scientific">Candidatus Nomurabacteria bacterium RIFCSPHIGHO2_01_FULL_40_20</name>
    <dbReference type="NCBI Taxonomy" id="1801738"/>
    <lineage>
        <taxon>Bacteria</taxon>
        <taxon>Candidatus Nomuraibacteriota</taxon>
    </lineage>
</organism>